<gene>
    <name evidence="2" type="ORF">MTR67_043446</name>
</gene>
<dbReference type="PANTHER" id="PTHR33223:SF11">
    <property type="entry name" value="ELEMENT PROTEIN, PUTATIVE-RELATED"/>
    <property type="match status" value="1"/>
</dbReference>
<dbReference type="EMBL" id="CP133621">
    <property type="protein sequence ID" value="WMV50061.1"/>
    <property type="molecule type" value="Genomic_DNA"/>
</dbReference>
<evidence type="ECO:0000259" key="1">
    <source>
        <dbReference type="Pfam" id="PF03732"/>
    </source>
</evidence>
<dbReference type="PANTHER" id="PTHR33223">
    <property type="entry name" value="CCHC-TYPE DOMAIN-CONTAINING PROTEIN"/>
    <property type="match status" value="1"/>
</dbReference>
<accession>A0AAF0URE3</accession>
<proteinExistence type="predicted"/>
<feature type="domain" description="Retrotransposon gag" evidence="1">
    <location>
        <begin position="70"/>
        <end position="164"/>
    </location>
</feature>
<dbReference type="Pfam" id="PF03732">
    <property type="entry name" value="Retrotrans_gag"/>
    <property type="match status" value="1"/>
</dbReference>
<evidence type="ECO:0000313" key="2">
    <source>
        <dbReference type="EMBL" id="WMV50061.1"/>
    </source>
</evidence>
<reference evidence="2" key="1">
    <citation type="submission" date="2023-08" db="EMBL/GenBank/DDBJ databases">
        <title>A de novo genome assembly of Solanum verrucosum Schlechtendal, a Mexican diploid species geographically isolated from the other diploid A-genome species in potato relatives.</title>
        <authorList>
            <person name="Hosaka K."/>
        </authorList>
    </citation>
    <scope>NUCLEOTIDE SEQUENCE</scope>
    <source>
        <tissue evidence="2">Young leaves</tissue>
    </source>
</reference>
<keyword evidence="3" id="KW-1185">Reference proteome</keyword>
<organism evidence="2 3">
    <name type="scientific">Solanum verrucosum</name>
    <dbReference type="NCBI Taxonomy" id="315347"/>
    <lineage>
        <taxon>Eukaryota</taxon>
        <taxon>Viridiplantae</taxon>
        <taxon>Streptophyta</taxon>
        <taxon>Embryophyta</taxon>
        <taxon>Tracheophyta</taxon>
        <taxon>Spermatophyta</taxon>
        <taxon>Magnoliopsida</taxon>
        <taxon>eudicotyledons</taxon>
        <taxon>Gunneridae</taxon>
        <taxon>Pentapetalae</taxon>
        <taxon>asterids</taxon>
        <taxon>lamiids</taxon>
        <taxon>Solanales</taxon>
        <taxon>Solanaceae</taxon>
        <taxon>Solanoideae</taxon>
        <taxon>Solaneae</taxon>
        <taxon>Solanum</taxon>
    </lineage>
</organism>
<evidence type="ECO:0000313" key="3">
    <source>
        <dbReference type="Proteomes" id="UP001234989"/>
    </source>
</evidence>
<dbReference type="Proteomes" id="UP001234989">
    <property type="component" value="Chromosome 10"/>
</dbReference>
<protein>
    <recommendedName>
        <fullName evidence="1">Retrotransposon gag domain-containing protein</fullName>
    </recommendedName>
</protein>
<name>A0AAF0URE3_SOLVR</name>
<sequence length="185" mass="21437">MLAQVVANQVQQGAQAPRTTTSGERVRDFMRMNPPVFHGSKVDEDPQEFIDEVCKILTIMDVGACEKAELVAYQLKGVAQIWFDQWKGEKGNGYVVLWEEFKLAFLNRFFSLELREAKLVEFMNLKQGAMSVRKYALKFVQLSKYAPHLVADSRSRMNKFVMGVYKKIRFVFRKSDFIFLFRGSN</sequence>
<dbReference type="InterPro" id="IPR005162">
    <property type="entry name" value="Retrotrans_gag_dom"/>
</dbReference>
<dbReference type="AlphaFoldDB" id="A0AAF0URE3"/>